<evidence type="ECO:0000313" key="2">
    <source>
        <dbReference type="EMBL" id="EQA36485.1"/>
    </source>
</evidence>
<keyword evidence="2" id="KW-0378">Hydrolase</keyword>
<dbReference type="GO" id="GO:0016787">
    <property type="term" value="F:hydrolase activity"/>
    <property type="evidence" value="ECO:0007669"/>
    <property type="project" value="UniProtKB-KW"/>
</dbReference>
<comment type="caution">
    <text evidence="2">The sequence shown here is derived from an EMBL/GenBank/DDBJ whole genome shotgun (WGS) entry which is preliminary data.</text>
</comment>
<dbReference type="EMBL" id="AHMM02000017">
    <property type="protein sequence ID" value="EQA36485.1"/>
    <property type="molecule type" value="Genomic_DNA"/>
</dbReference>
<dbReference type="InterPro" id="IPR029058">
    <property type="entry name" value="AB_hydrolase_fold"/>
</dbReference>
<accession>V6HII0</accession>
<protein>
    <submittedName>
        <fullName evidence="2">Alpha/beta hydrolase family protein</fullName>
    </submittedName>
</protein>
<gene>
    <name evidence="2" type="ORF">LEP1GSC047_3223</name>
</gene>
<evidence type="ECO:0000259" key="1">
    <source>
        <dbReference type="Pfam" id="PF12697"/>
    </source>
</evidence>
<reference evidence="2 3" key="1">
    <citation type="submission" date="2013-05" db="EMBL/GenBank/DDBJ databases">
        <authorList>
            <person name="Harkins D.M."/>
            <person name="Durkin A.S."/>
            <person name="Brinkac L.M."/>
            <person name="Haft D.H."/>
            <person name="Selengut J.D."/>
            <person name="Sanka R."/>
            <person name="DePew J."/>
            <person name="Purushe J."/>
            <person name="Hartskeerl R.A."/>
            <person name="Ahmed A."/>
            <person name="van der Linden H."/>
            <person name="Goris M.G.A."/>
            <person name="Vinetz J.M."/>
            <person name="Sutton G.G."/>
            <person name="Nierman W.C."/>
            <person name="Fouts D.E."/>
        </authorList>
    </citation>
    <scope>NUCLEOTIDE SEQUENCE [LARGE SCALE GENOMIC DNA]</scope>
    <source>
        <strain evidence="2 3">10</strain>
    </source>
</reference>
<dbReference type="AlphaFoldDB" id="V6HII0"/>
<feature type="domain" description="AB hydrolase-1" evidence="1">
    <location>
        <begin position="79"/>
        <end position="321"/>
    </location>
</feature>
<evidence type="ECO:0000313" key="3">
    <source>
        <dbReference type="Proteomes" id="UP000018719"/>
    </source>
</evidence>
<dbReference type="PRINTS" id="PR00111">
    <property type="entry name" value="ABHYDROLASE"/>
</dbReference>
<dbReference type="GO" id="GO:0016020">
    <property type="term" value="C:membrane"/>
    <property type="evidence" value="ECO:0007669"/>
    <property type="project" value="TreeGrafter"/>
</dbReference>
<dbReference type="PANTHER" id="PTHR43798:SF33">
    <property type="entry name" value="HYDROLASE, PUTATIVE (AFU_ORTHOLOGUE AFUA_2G14860)-RELATED"/>
    <property type="match status" value="1"/>
</dbReference>
<dbReference type="PANTHER" id="PTHR43798">
    <property type="entry name" value="MONOACYLGLYCEROL LIPASE"/>
    <property type="match status" value="1"/>
</dbReference>
<dbReference type="Pfam" id="PF12697">
    <property type="entry name" value="Abhydrolase_6"/>
    <property type="match status" value="1"/>
</dbReference>
<dbReference type="STRING" id="1049790.LEP1GSC047_3223"/>
<dbReference type="InterPro" id="IPR050266">
    <property type="entry name" value="AB_hydrolase_sf"/>
</dbReference>
<organism evidence="2 3">
    <name type="scientific">Leptospira inadai serovar Lyme str. 10</name>
    <dbReference type="NCBI Taxonomy" id="1049790"/>
    <lineage>
        <taxon>Bacteria</taxon>
        <taxon>Pseudomonadati</taxon>
        <taxon>Spirochaetota</taxon>
        <taxon>Spirochaetia</taxon>
        <taxon>Leptospirales</taxon>
        <taxon>Leptospiraceae</taxon>
        <taxon>Leptospira</taxon>
    </lineage>
</organism>
<proteinExistence type="predicted"/>
<dbReference type="Gene3D" id="3.40.50.1820">
    <property type="entry name" value="alpha/beta hydrolase"/>
    <property type="match status" value="1"/>
</dbReference>
<sequence>MLSFCYLPSSIFLSLECRKKKVEESSIDARGGSVPTFSVHPKESMRKIKGKSRIDRKSFRFRGLSLSYLDAGPKEAPPILIAHANGYSAACYSYYIERLSKKFRVLALDFCGHGESEPSLDWKSWFFFRDQILALIEVENLKNTVGIGHSLGGASLLLSSYHSPSRFRKIIAMDPVILNLPFILYAWIFGNPLSKGALARRREFASLDLIRKAYRRTAAFSKWNSEIFEDYLKSCFRQENGKIYLRCPPEVEAKIFNSVNFFSLYQYGKIRIPTHITIPEKYEVCTPKAAKRIVNGNSESSLEIWKDTTHFFPFEEPERTWDRIQRILTMETPR</sequence>
<dbReference type="SUPFAM" id="SSF53474">
    <property type="entry name" value="alpha/beta-Hydrolases"/>
    <property type="match status" value="1"/>
</dbReference>
<dbReference type="InterPro" id="IPR000073">
    <property type="entry name" value="AB_hydrolase_1"/>
</dbReference>
<dbReference type="Proteomes" id="UP000018719">
    <property type="component" value="Unassembled WGS sequence"/>
</dbReference>
<name>V6HII0_9LEPT</name>